<comment type="caution">
    <text evidence="1">The sequence shown here is derived from an EMBL/GenBank/DDBJ whole genome shotgun (WGS) entry which is preliminary data.</text>
</comment>
<name>A0AAV3RWS6_LITER</name>
<reference evidence="1 2" key="1">
    <citation type="submission" date="2024-01" db="EMBL/GenBank/DDBJ databases">
        <title>The complete chloroplast genome sequence of Lithospermum erythrorhizon: insights into the phylogenetic relationship among Boraginaceae species and the maternal lineages of purple gromwells.</title>
        <authorList>
            <person name="Okada T."/>
            <person name="Watanabe K."/>
        </authorList>
    </citation>
    <scope>NUCLEOTIDE SEQUENCE [LARGE SCALE GENOMIC DNA]</scope>
</reference>
<dbReference type="EMBL" id="BAABME010013430">
    <property type="protein sequence ID" value="GAA0186163.1"/>
    <property type="molecule type" value="Genomic_DNA"/>
</dbReference>
<dbReference type="AlphaFoldDB" id="A0AAV3RWS6"/>
<gene>
    <name evidence="1" type="ORF">LIER_33451</name>
</gene>
<evidence type="ECO:0000313" key="1">
    <source>
        <dbReference type="EMBL" id="GAA0186163.1"/>
    </source>
</evidence>
<protein>
    <submittedName>
        <fullName evidence="1">Uncharacterized protein</fullName>
    </submittedName>
</protein>
<dbReference type="Proteomes" id="UP001454036">
    <property type="component" value="Unassembled WGS sequence"/>
</dbReference>
<evidence type="ECO:0000313" key="2">
    <source>
        <dbReference type="Proteomes" id="UP001454036"/>
    </source>
</evidence>
<keyword evidence="2" id="KW-1185">Reference proteome</keyword>
<accession>A0AAV3RWS6</accession>
<sequence length="69" mass="7838">MNVLDFDYNMSQNSVNTTHASRRLQRSRAFSISHATSSATPTAEINIRAPPPMVGSFMKNRTFRHWNSP</sequence>
<organism evidence="1 2">
    <name type="scientific">Lithospermum erythrorhizon</name>
    <name type="common">Purple gromwell</name>
    <name type="synonym">Lithospermum officinale var. erythrorhizon</name>
    <dbReference type="NCBI Taxonomy" id="34254"/>
    <lineage>
        <taxon>Eukaryota</taxon>
        <taxon>Viridiplantae</taxon>
        <taxon>Streptophyta</taxon>
        <taxon>Embryophyta</taxon>
        <taxon>Tracheophyta</taxon>
        <taxon>Spermatophyta</taxon>
        <taxon>Magnoliopsida</taxon>
        <taxon>eudicotyledons</taxon>
        <taxon>Gunneridae</taxon>
        <taxon>Pentapetalae</taxon>
        <taxon>asterids</taxon>
        <taxon>lamiids</taxon>
        <taxon>Boraginales</taxon>
        <taxon>Boraginaceae</taxon>
        <taxon>Boraginoideae</taxon>
        <taxon>Lithospermeae</taxon>
        <taxon>Lithospermum</taxon>
    </lineage>
</organism>
<proteinExistence type="predicted"/>